<organismHost>
    <name type="scientific">Phacochoerus aethiopicus</name>
    <name type="common">Warthog</name>
    <dbReference type="NCBI Taxonomy" id="85517"/>
</organismHost>
<feature type="region of interest" description="Disordered" evidence="1">
    <location>
        <begin position="1"/>
        <end position="74"/>
    </location>
</feature>
<organismHost>
    <name type="scientific">Ornithodoros moubata</name>
    <name type="common">Soft tick</name>
    <name type="synonym">Argasid tick</name>
    <dbReference type="NCBI Taxonomy" id="6938"/>
</organismHost>
<organismHost>
    <name type="scientific">Sus scrofa</name>
    <name type="common">Pig</name>
    <dbReference type="NCBI Taxonomy" id="9823"/>
</organismHost>
<dbReference type="InterPro" id="IPR003670">
    <property type="entry name" value="ASFV_DP96R"/>
</dbReference>
<organismHost>
    <name type="scientific">Potamochoerus larvatus</name>
    <name type="common">Bushpig</name>
    <dbReference type="NCBI Taxonomy" id="273792"/>
</organismHost>
<evidence type="ECO:0000256" key="1">
    <source>
        <dbReference type="SAM" id="MobiDB-lite"/>
    </source>
</evidence>
<organism evidence="2">
    <name type="scientific">African swine fever virus</name>
    <name type="common">ASFV</name>
    <dbReference type="NCBI Taxonomy" id="10497"/>
    <lineage>
        <taxon>Viruses</taxon>
        <taxon>Varidnaviria</taxon>
        <taxon>Bamfordvirae</taxon>
        <taxon>Nucleocytoviricota</taxon>
        <taxon>Pokkesviricetes</taxon>
        <taxon>Asfuvirales</taxon>
        <taxon>Asfarviridae</taxon>
        <taxon>Asfivirus</taxon>
        <taxon>Asfivirus haemorrhagiae</taxon>
    </lineage>
</organism>
<dbReference type="Proteomes" id="UP000594880">
    <property type="component" value="Segment"/>
</dbReference>
<name>A0A7R8Z3E0_ASF</name>
<organismHost>
    <name type="scientific">Phacochoerus africanus</name>
    <name type="common">Warthog</name>
    <dbReference type="NCBI Taxonomy" id="41426"/>
</organismHost>
<protein>
    <submittedName>
        <fullName evidence="2">DP96R CDS</fullName>
    </submittedName>
</protein>
<dbReference type="EMBL" id="LR899131">
    <property type="protein sequence ID" value="CAD7112373.1"/>
    <property type="molecule type" value="Genomic_DNA"/>
</dbReference>
<sequence>MSTCNYSPKEKPVDVNNVSEKSAAVNNVPEKPAIVNNTSEKPVDVNNVSEKSAAVNNALEKPAGANNIPEKSAGRMTSSEWIAEYWKGIKRGNDVPCCCPRKMTSADEKFPVFCKGYLMRSMHKDD</sequence>
<evidence type="ECO:0000313" key="2">
    <source>
        <dbReference type="EMBL" id="CAD7112373.1"/>
    </source>
</evidence>
<reference evidence="2" key="1">
    <citation type="submission" date="2020-11" db="EMBL/GenBank/DDBJ databases">
        <authorList>
            <consortium name="IVD NGS Lab"/>
        </authorList>
    </citation>
    <scope>NUCLEOTIDE SEQUENCE [LARGE SCALE GENOMIC DNA]</scope>
    <source>
        <strain evidence="2">ASFV Ken.rie1</strain>
    </source>
</reference>
<organismHost>
    <name type="scientific">Ornithodoros</name>
    <name type="common">relapsing fever ticks</name>
    <dbReference type="NCBI Taxonomy" id="6937"/>
</organismHost>
<accession>A0A7R8Z3E0</accession>
<proteinExistence type="predicted"/>
<feature type="compositionally biased region" description="Polar residues" evidence="1">
    <location>
        <begin position="35"/>
        <end position="50"/>
    </location>
</feature>
<dbReference type="Pfam" id="PF02512">
    <property type="entry name" value="UK"/>
    <property type="match status" value="1"/>
</dbReference>